<dbReference type="OrthoDB" id="1122197at2"/>
<gene>
    <name evidence="2" type="ORF">ALGA_4122</name>
</gene>
<keyword evidence="3" id="KW-1185">Reference proteome</keyword>
<dbReference type="EMBL" id="AP018042">
    <property type="protein sequence ID" value="BAX82413.1"/>
    <property type="molecule type" value="Genomic_DNA"/>
</dbReference>
<dbReference type="AlphaFoldDB" id="A0A1Y1CQZ9"/>
<keyword evidence="1" id="KW-1133">Transmembrane helix</keyword>
<reference evidence="2 3" key="1">
    <citation type="journal article" date="2018" name="Mar. Genomics">
        <title>Complete genome sequence of Marinifilaceae bacterium strain SPP2, isolated from the Antarctic marine sediment.</title>
        <authorList>
            <person name="Watanabe M."/>
            <person name="Kojima H."/>
            <person name="Fukui M."/>
        </authorList>
    </citation>
    <scope>NUCLEOTIDE SEQUENCE [LARGE SCALE GENOMIC DNA]</scope>
    <source>
        <strain evidence="2 3">SPP2</strain>
    </source>
</reference>
<name>A0A1Y1CQZ9_9BACT</name>
<evidence type="ECO:0000256" key="1">
    <source>
        <dbReference type="SAM" id="Phobius"/>
    </source>
</evidence>
<evidence type="ECO:0008006" key="4">
    <source>
        <dbReference type="Google" id="ProtNLM"/>
    </source>
</evidence>
<protein>
    <recommendedName>
        <fullName evidence="4">TRASH transcription regulator C-terminal archaeal domain-containing protein</fullName>
    </recommendedName>
</protein>
<organism evidence="2 3">
    <name type="scientific">Labilibaculum antarcticum</name>
    <dbReference type="NCBI Taxonomy" id="1717717"/>
    <lineage>
        <taxon>Bacteria</taxon>
        <taxon>Pseudomonadati</taxon>
        <taxon>Bacteroidota</taxon>
        <taxon>Bacteroidia</taxon>
        <taxon>Marinilabiliales</taxon>
        <taxon>Marinifilaceae</taxon>
        <taxon>Labilibaculum</taxon>
    </lineage>
</organism>
<dbReference type="Proteomes" id="UP000218267">
    <property type="component" value="Chromosome"/>
</dbReference>
<keyword evidence="1" id="KW-0472">Membrane</keyword>
<feature type="transmembrane region" description="Helical" evidence="1">
    <location>
        <begin position="21"/>
        <end position="39"/>
    </location>
</feature>
<keyword evidence="1" id="KW-0812">Transmembrane</keyword>
<evidence type="ECO:0000313" key="2">
    <source>
        <dbReference type="EMBL" id="BAX82413.1"/>
    </source>
</evidence>
<evidence type="ECO:0000313" key="3">
    <source>
        <dbReference type="Proteomes" id="UP000218267"/>
    </source>
</evidence>
<proteinExistence type="predicted"/>
<dbReference type="KEGG" id="mbas:ALGA_4122"/>
<dbReference type="RefSeq" id="WP_096432706.1">
    <property type="nucleotide sequence ID" value="NZ_AP018042.1"/>
</dbReference>
<reference evidence="3" key="2">
    <citation type="journal article" date="2020" name="Antonie Van Leeuwenhoek">
        <title>Labilibaculum antarcticum sp. nov., a novel facultative anaerobic, psychrotorelant bacterium isolated from marine sediment of Antarctica.</title>
        <authorList>
            <person name="Watanabe M."/>
            <person name="Kojima H."/>
            <person name="Fukui M."/>
        </authorList>
    </citation>
    <scope>NUCLEOTIDE SEQUENCE [LARGE SCALE GENOMIC DNA]</scope>
    <source>
        <strain evidence="3">SPP2</strain>
    </source>
</reference>
<accession>A0A1Y1CQZ9</accession>
<sequence length="154" mass="17271">MKKINSKNKTKIRLESKSRTRGLLLLGGIIVIAAIALYGPQLNSKSIPDVINYSSFEGEIIPDSIICMVRGDIKSKGSLPIQIGAKTYYGCCEKCLLKLEQNIDNIQYAVDPVSGQTFSKADAIVRQDPQDHKRVLFFKSDETYDQYLKLINKK</sequence>